<sequence length="242" mass="26536">MTKHDEPRIVSAPVAGAPVEGPLLGRAAWVRVLPFVTYVFFIVAADVLERLGLSSADLRWLYPIKIAAVALLLALFWRHYTELKLSLPGPRVALVAAAAGVAVLVLWISLNADWMIVGSPSGFDPRNDGQLDWAWIAVRLAGAALVVPVMEELFWRSFLMRSFEAADFQSVDPAQAGLKSLVATIVLFGFEHNLWLAGMVAGAVYSALYMRHRTLWSPILAHAVTNGLLGIWVIATGSWSYW</sequence>
<feature type="transmembrane region" description="Helical" evidence="1">
    <location>
        <begin position="220"/>
        <end position="241"/>
    </location>
</feature>
<evidence type="ECO:0000313" key="4">
    <source>
        <dbReference type="Proteomes" id="UP000297258"/>
    </source>
</evidence>
<dbReference type="Proteomes" id="UP000297258">
    <property type="component" value="Unassembled WGS sequence"/>
</dbReference>
<feature type="transmembrane region" description="Helical" evidence="1">
    <location>
        <begin position="60"/>
        <end position="80"/>
    </location>
</feature>
<keyword evidence="3" id="KW-0645">Protease</keyword>
<dbReference type="GO" id="GO:0004175">
    <property type="term" value="F:endopeptidase activity"/>
    <property type="evidence" value="ECO:0007669"/>
    <property type="project" value="UniProtKB-ARBA"/>
</dbReference>
<feature type="transmembrane region" description="Helical" evidence="1">
    <location>
        <begin position="131"/>
        <end position="150"/>
    </location>
</feature>
<keyword evidence="1" id="KW-1133">Transmembrane helix</keyword>
<keyword evidence="1" id="KW-0472">Membrane</keyword>
<feature type="transmembrane region" description="Helical" evidence="1">
    <location>
        <begin position="181"/>
        <end position="208"/>
    </location>
</feature>
<protein>
    <submittedName>
        <fullName evidence="3">CAAX prenyl protease-related protein</fullName>
    </submittedName>
</protein>
<proteinExistence type="predicted"/>
<keyword evidence="3" id="KW-0378">Hydrolase</keyword>
<dbReference type="GO" id="GO:0006508">
    <property type="term" value="P:proteolysis"/>
    <property type="evidence" value="ECO:0007669"/>
    <property type="project" value="UniProtKB-KW"/>
</dbReference>
<dbReference type="GO" id="GO:0080120">
    <property type="term" value="P:CAAX-box protein maturation"/>
    <property type="evidence" value="ECO:0007669"/>
    <property type="project" value="UniProtKB-ARBA"/>
</dbReference>
<feature type="transmembrane region" description="Helical" evidence="1">
    <location>
        <begin position="28"/>
        <end position="48"/>
    </location>
</feature>
<dbReference type="RefSeq" id="WP_135187836.1">
    <property type="nucleotide sequence ID" value="NZ_SPUM01000005.1"/>
</dbReference>
<keyword evidence="4" id="KW-1185">Reference proteome</keyword>
<keyword evidence="1" id="KW-0812">Transmembrane</keyword>
<dbReference type="AlphaFoldDB" id="A0A4Y9T9N5"/>
<dbReference type="Pfam" id="PF02517">
    <property type="entry name" value="Rce1-like"/>
    <property type="match status" value="1"/>
</dbReference>
<evidence type="ECO:0000259" key="2">
    <source>
        <dbReference type="Pfam" id="PF02517"/>
    </source>
</evidence>
<dbReference type="OrthoDB" id="9787923at2"/>
<comment type="caution">
    <text evidence="3">The sequence shown here is derived from an EMBL/GenBank/DDBJ whole genome shotgun (WGS) entry which is preliminary data.</text>
</comment>
<reference evidence="3 4" key="1">
    <citation type="submission" date="2019-03" db="EMBL/GenBank/DDBJ databases">
        <title>Draft genome of Massilia hortus sp. nov., a novel bacterial species of the Oxalobacteraceae family.</title>
        <authorList>
            <person name="Peta V."/>
            <person name="Raths R."/>
            <person name="Bucking H."/>
        </authorList>
    </citation>
    <scope>NUCLEOTIDE SEQUENCE [LARGE SCALE GENOMIC DNA]</scope>
    <source>
        <strain evidence="3 4">ONC3</strain>
    </source>
</reference>
<dbReference type="InterPro" id="IPR003675">
    <property type="entry name" value="Rce1/LyrA-like_dom"/>
</dbReference>
<dbReference type="InterPro" id="IPR014346">
    <property type="entry name" value="Prenyl_protease-related"/>
</dbReference>
<feature type="transmembrane region" description="Helical" evidence="1">
    <location>
        <begin position="92"/>
        <end position="110"/>
    </location>
</feature>
<organism evidence="3 4">
    <name type="scientific">Massilia horti</name>
    <dbReference type="NCBI Taxonomy" id="2562153"/>
    <lineage>
        <taxon>Bacteria</taxon>
        <taxon>Pseudomonadati</taxon>
        <taxon>Pseudomonadota</taxon>
        <taxon>Betaproteobacteria</taxon>
        <taxon>Burkholderiales</taxon>
        <taxon>Oxalobacteraceae</taxon>
        <taxon>Telluria group</taxon>
        <taxon>Massilia</taxon>
    </lineage>
</organism>
<evidence type="ECO:0000256" key="1">
    <source>
        <dbReference type="SAM" id="Phobius"/>
    </source>
</evidence>
<accession>A0A4Y9T9N5</accession>
<evidence type="ECO:0000313" key="3">
    <source>
        <dbReference type="EMBL" id="TFW35991.1"/>
    </source>
</evidence>
<gene>
    <name evidence="3" type="ORF">E4O92_00760</name>
</gene>
<dbReference type="NCBIfam" id="TIGR03008">
    <property type="entry name" value="pepcterm_CAAX"/>
    <property type="match status" value="1"/>
</dbReference>
<dbReference type="EMBL" id="SPUM01000005">
    <property type="protein sequence ID" value="TFW35991.1"/>
    <property type="molecule type" value="Genomic_DNA"/>
</dbReference>
<name>A0A4Y9T9N5_9BURK</name>
<feature type="domain" description="CAAX prenyl protease 2/Lysostaphin resistance protein A-like" evidence="2">
    <location>
        <begin position="134"/>
        <end position="227"/>
    </location>
</feature>